<comment type="cofactor">
    <cofactor evidence="1">
        <name>Mg(2+)</name>
        <dbReference type="ChEBI" id="CHEBI:18420"/>
    </cofactor>
</comment>
<dbReference type="InterPro" id="IPR010996">
    <property type="entry name" value="HHH_MUS81"/>
</dbReference>
<keyword evidence="3" id="KW-0237">DNA synthesis</keyword>
<dbReference type="InterPro" id="IPR027421">
    <property type="entry name" value="DNA_pol_lamdba_lyase_dom_sf"/>
</dbReference>
<dbReference type="Gene3D" id="1.10.150.20">
    <property type="entry name" value="5' to 3' exonuclease, C-terminal subdomain"/>
    <property type="match status" value="1"/>
</dbReference>
<dbReference type="Pfam" id="PF14520">
    <property type="entry name" value="HHH_5"/>
    <property type="match status" value="1"/>
</dbReference>
<gene>
    <name evidence="12" type="ORF">IMF26_10775</name>
</gene>
<dbReference type="SUPFAM" id="SSF47802">
    <property type="entry name" value="DNA polymerase beta, N-terminal domain-like"/>
    <property type="match status" value="1"/>
</dbReference>
<evidence type="ECO:0000256" key="6">
    <source>
        <dbReference type="ARBA" id="ARBA00022705"/>
    </source>
</evidence>
<dbReference type="PANTHER" id="PTHR36928:SF1">
    <property type="entry name" value="PHOSPHATASE YCDX-RELATED"/>
    <property type="match status" value="1"/>
</dbReference>
<protein>
    <recommendedName>
        <fullName evidence="2">DNA-directed DNA polymerase</fullName>
        <ecNumber evidence="2">2.7.7.7</ecNumber>
    </recommendedName>
</protein>
<dbReference type="InterPro" id="IPR010994">
    <property type="entry name" value="RuvA_2-like"/>
</dbReference>
<keyword evidence="6" id="KW-0235">DNA replication</keyword>
<dbReference type="GO" id="GO:0008270">
    <property type="term" value="F:zinc ion binding"/>
    <property type="evidence" value="ECO:0007669"/>
    <property type="project" value="TreeGrafter"/>
</dbReference>
<dbReference type="Gene3D" id="3.20.20.140">
    <property type="entry name" value="Metal-dependent hydrolases"/>
    <property type="match status" value="1"/>
</dbReference>
<feature type="domain" description="Helix-hairpin-helix DNA-binding motif class 1" evidence="9">
    <location>
        <begin position="126"/>
        <end position="145"/>
    </location>
</feature>
<evidence type="ECO:0000256" key="4">
    <source>
        <dbReference type="ARBA" id="ARBA00022679"/>
    </source>
</evidence>
<dbReference type="PIRSF" id="PIRSF005047">
    <property type="entry name" value="UCP005047_YshC"/>
    <property type="match status" value="1"/>
</dbReference>
<dbReference type="EC" id="2.7.7.7" evidence="2"/>
<dbReference type="InterPro" id="IPR003583">
    <property type="entry name" value="Hlx-hairpin-Hlx_DNA-bd_motif"/>
</dbReference>
<dbReference type="InterPro" id="IPR004013">
    <property type="entry name" value="PHP_dom"/>
</dbReference>
<dbReference type="Pfam" id="PF14791">
    <property type="entry name" value="DNA_pol_B_thumb"/>
    <property type="match status" value="1"/>
</dbReference>
<feature type="domain" description="Helix-hairpin-helix DNA-binding motif class 1" evidence="9">
    <location>
        <begin position="91"/>
        <end position="110"/>
    </location>
</feature>
<dbReference type="InterPro" id="IPR029398">
    <property type="entry name" value="PolB_thumb"/>
</dbReference>
<dbReference type="PANTHER" id="PTHR36928">
    <property type="entry name" value="PHOSPHATASE YCDX-RELATED"/>
    <property type="match status" value="1"/>
</dbReference>
<evidence type="ECO:0000256" key="3">
    <source>
        <dbReference type="ARBA" id="ARBA00022634"/>
    </source>
</evidence>
<keyword evidence="7" id="KW-0239">DNA-directed DNA polymerase</keyword>
<feature type="domain" description="Polymerase/histidinol phosphatase N-terminal" evidence="10">
    <location>
        <begin position="341"/>
        <end position="420"/>
    </location>
</feature>
<dbReference type="SUPFAM" id="SSF81301">
    <property type="entry name" value="Nucleotidyltransferase"/>
    <property type="match status" value="1"/>
</dbReference>
<dbReference type="SUPFAM" id="SSF89550">
    <property type="entry name" value="PHP domain-like"/>
    <property type="match status" value="1"/>
</dbReference>
<dbReference type="Gene3D" id="3.30.210.10">
    <property type="entry name" value="DNA polymerase, thumb domain"/>
    <property type="match status" value="1"/>
</dbReference>
<dbReference type="InterPro" id="IPR043519">
    <property type="entry name" value="NT_sf"/>
</dbReference>
<feature type="domain" description="DNA-directed DNA polymerase X" evidence="11">
    <location>
        <begin position="1"/>
        <end position="317"/>
    </location>
</feature>
<evidence type="ECO:0000259" key="9">
    <source>
        <dbReference type="SMART" id="SM00278"/>
    </source>
</evidence>
<keyword evidence="4" id="KW-0808">Transferase</keyword>
<dbReference type="Pfam" id="PF14716">
    <property type="entry name" value="HHH_8"/>
    <property type="match status" value="1"/>
</dbReference>
<evidence type="ECO:0000256" key="8">
    <source>
        <dbReference type="ARBA" id="ARBA00049244"/>
    </source>
</evidence>
<dbReference type="AlphaFoldDB" id="A0AAT9LD82"/>
<dbReference type="InterPro" id="IPR016195">
    <property type="entry name" value="Pol/histidinol_Pase-like"/>
</dbReference>
<dbReference type="InterPro" id="IPR047967">
    <property type="entry name" value="PolX_PHP"/>
</dbReference>
<dbReference type="InterPro" id="IPR037160">
    <property type="entry name" value="DNA_Pol_thumb_sf"/>
</dbReference>
<evidence type="ECO:0000256" key="2">
    <source>
        <dbReference type="ARBA" id="ARBA00012417"/>
    </source>
</evidence>
<dbReference type="KEGG" id="fcz:IMF26_10775"/>
<evidence type="ECO:0000256" key="5">
    <source>
        <dbReference type="ARBA" id="ARBA00022695"/>
    </source>
</evidence>
<reference evidence="12" key="2">
    <citation type="journal article" date="2023" name="Biology">
        <title>Prokaryotic Life Associated with Coal-Fire Gas Vents Revealed by Metagenomics.</title>
        <authorList>
            <person name="Kadnikov V.V."/>
            <person name="Mardanov A.V."/>
            <person name="Beletsky A.V."/>
            <person name="Karnachuk O.V."/>
            <person name="Ravin N.V."/>
        </authorList>
    </citation>
    <scope>NUCLEOTIDE SEQUENCE</scope>
    <source>
        <strain evidence="12">Bu02</strain>
    </source>
</reference>
<dbReference type="CDD" id="cd07436">
    <property type="entry name" value="PHP_PolX"/>
    <property type="match status" value="1"/>
</dbReference>
<sequence length="576" mass="64141">MDKREIAHVLRVIARMLEIKGEEAFKVRAYERAAESIERTSLQLEELAREGRLHEIPGIGKNLEPKVREMVLSGHSSFLEKLMTEIPKGLLEVMQVPGIGPKTARLLFDTLGVKDLEDLEKAVLNHEIQKIPGLGPRREAMIAEGLLEVKKYSGRVTLGLAFPFAEHLIAAFRDKGIEGQVVGEVRRCLETVSSIDLLLAVRGDPTRALLRSGLQPFASEELLCQAWRAEDEVFVFNTSLGVRLRLYAVSPEDFGLKMFWLSGPREHLEWMVRLAVRRGYDFNPSGLFRESRKIEIPQEADLYGILGLPPIPPEVRHRLDLCELARSGERISLVDVDDIKGDLHIHTTWSDGVAGIEEMVRKARALGYKYVAITDHATRVKLINGLDPDRVLAQREEIRRISSRYPEIAVLSGVEVDILKDGSLCLPDEILSRLDIVIASIHQDIGDLRGDLAERLLRAIENPNVDVIGHPTGRLIGRRAGKSAGLEEVFEAAARRGTLMEINASPDRIDLSEDMALQAYRSGVKMIISSDAHSPEGMEDMRFGVLASAKRAGLPSAAIVNTQDLSKWFPVKRASS</sequence>
<dbReference type="Pfam" id="PF02811">
    <property type="entry name" value="PHP"/>
    <property type="match status" value="1"/>
</dbReference>
<dbReference type="GO" id="GO:0003887">
    <property type="term" value="F:DNA-directed DNA polymerase activity"/>
    <property type="evidence" value="ECO:0007669"/>
    <property type="project" value="UniProtKB-KW"/>
</dbReference>
<dbReference type="InterPro" id="IPR003141">
    <property type="entry name" value="Pol/His_phosphatase_N"/>
</dbReference>
<keyword evidence="5" id="KW-0548">Nucleotidyltransferase</keyword>
<dbReference type="SMART" id="SM00481">
    <property type="entry name" value="POLIIIAc"/>
    <property type="match status" value="1"/>
</dbReference>
<dbReference type="GO" id="GO:0006281">
    <property type="term" value="P:DNA repair"/>
    <property type="evidence" value="ECO:0007669"/>
    <property type="project" value="InterPro"/>
</dbReference>
<reference evidence="12" key="1">
    <citation type="submission" date="2020-10" db="EMBL/GenBank/DDBJ databases">
        <authorList>
            <person name="Kadnikov V."/>
            <person name="Beletsky A.V."/>
            <person name="Mardanov A.V."/>
            <person name="Karnachuk O.V."/>
            <person name="Ravin N.V."/>
        </authorList>
    </citation>
    <scope>NUCLEOTIDE SEQUENCE</scope>
    <source>
        <strain evidence="12">Bu02</strain>
    </source>
</reference>
<evidence type="ECO:0000256" key="1">
    <source>
        <dbReference type="ARBA" id="ARBA00001946"/>
    </source>
</evidence>
<dbReference type="GO" id="GO:0042578">
    <property type="term" value="F:phosphoric ester hydrolase activity"/>
    <property type="evidence" value="ECO:0007669"/>
    <property type="project" value="TreeGrafter"/>
</dbReference>
<dbReference type="FunFam" id="3.20.20.140:FF:000047">
    <property type="entry name" value="PHP domain-containing protein"/>
    <property type="match status" value="1"/>
</dbReference>
<dbReference type="SUPFAM" id="SSF47781">
    <property type="entry name" value="RuvA domain 2-like"/>
    <property type="match status" value="1"/>
</dbReference>
<evidence type="ECO:0000256" key="7">
    <source>
        <dbReference type="ARBA" id="ARBA00022932"/>
    </source>
</evidence>
<dbReference type="GO" id="GO:0003677">
    <property type="term" value="F:DNA binding"/>
    <property type="evidence" value="ECO:0007669"/>
    <property type="project" value="InterPro"/>
</dbReference>
<name>A0AAT9LD82_9FIRM</name>
<dbReference type="InterPro" id="IPR022311">
    <property type="entry name" value="PolX-like"/>
</dbReference>
<dbReference type="InterPro" id="IPR050243">
    <property type="entry name" value="PHP_phosphatase"/>
</dbReference>
<dbReference type="Gene3D" id="1.10.150.110">
    <property type="entry name" value="DNA polymerase beta, N-terminal domain-like"/>
    <property type="match status" value="1"/>
</dbReference>
<feature type="domain" description="Helix-hairpin-helix DNA-binding motif class 1" evidence="9">
    <location>
        <begin position="51"/>
        <end position="70"/>
    </location>
</feature>
<evidence type="ECO:0000259" key="10">
    <source>
        <dbReference type="SMART" id="SM00481"/>
    </source>
</evidence>
<comment type="catalytic activity">
    <reaction evidence="8">
        <text>DNA(n) + a 2'-deoxyribonucleoside 5'-triphosphate = DNA(n+1) + diphosphate</text>
        <dbReference type="Rhea" id="RHEA:22508"/>
        <dbReference type="Rhea" id="RHEA-COMP:17339"/>
        <dbReference type="Rhea" id="RHEA-COMP:17340"/>
        <dbReference type="ChEBI" id="CHEBI:33019"/>
        <dbReference type="ChEBI" id="CHEBI:61560"/>
        <dbReference type="ChEBI" id="CHEBI:173112"/>
        <dbReference type="EC" id="2.7.7.7"/>
    </reaction>
</comment>
<dbReference type="InterPro" id="IPR002054">
    <property type="entry name" value="DNA-dir_DNA_pol_X"/>
</dbReference>
<organism evidence="12">
    <name type="scientific">Candidatus Fermentithermobacillus carboniphilus</name>
    <dbReference type="NCBI Taxonomy" id="3085328"/>
    <lineage>
        <taxon>Bacteria</taxon>
        <taxon>Bacillati</taxon>
        <taxon>Bacillota</taxon>
        <taxon>Candidatus Fermentithermobacillia</taxon>
        <taxon>Candidatus Fermentithermobacillales</taxon>
        <taxon>Candidatus Fermentithermobacillaceae</taxon>
        <taxon>Candidatus Fermentithermobacillus</taxon>
    </lineage>
</organism>
<evidence type="ECO:0000313" key="12">
    <source>
        <dbReference type="EMBL" id="QUL98473.1"/>
    </source>
</evidence>
<dbReference type="GO" id="GO:0005829">
    <property type="term" value="C:cytosol"/>
    <property type="evidence" value="ECO:0007669"/>
    <property type="project" value="TreeGrafter"/>
</dbReference>
<proteinExistence type="predicted"/>
<dbReference type="SMART" id="SM00483">
    <property type="entry name" value="POLXc"/>
    <property type="match status" value="1"/>
</dbReference>
<evidence type="ECO:0000259" key="11">
    <source>
        <dbReference type="SMART" id="SM00483"/>
    </source>
</evidence>
<accession>A0AAT9LD82</accession>
<dbReference type="SMART" id="SM00278">
    <property type="entry name" value="HhH1"/>
    <property type="match status" value="3"/>
</dbReference>
<dbReference type="EMBL" id="CP062796">
    <property type="protein sequence ID" value="QUL98473.1"/>
    <property type="molecule type" value="Genomic_DNA"/>
</dbReference>